<feature type="transmembrane region" description="Helical" evidence="1">
    <location>
        <begin position="104"/>
        <end position="126"/>
    </location>
</feature>
<protein>
    <submittedName>
        <fullName evidence="2">DUF2975 domain-containing protein</fullName>
    </submittedName>
</protein>
<comment type="caution">
    <text evidence="2">The sequence shown here is derived from an EMBL/GenBank/DDBJ whole genome shotgun (WGS) entry which is preliminary data.</text>
</comment>
<dbReference type="InterPro" id="IPR021354">
    <property type="entry name" value="DUF2975"/>
</dbReference>
<keyword evidence="1" id="KW-1133">Transmembrane helix</keyword>
<proteinExistence type="predicted"/>
<sequence length="216" mass="23941">MKKRLNLFCLCVIAAFLLSVSGNVQMIVRIFINGFEIGMKAAEEGGEMPVLPAYKQIHTMPTDLTEVTGTVTNLKDGSQLAIKPLVSLVECPSMPTSSAALWEAMAALVVIVGFIYTTVYFCKLIVQINRNIVFDWTNVKYLRRIGWGLIAIFFCAFVSVWITNYQLSQVVALKGTEFNLLLAFSDPTFILGFIALLAAEVFALGLRLKEENDLTI</sequence>
<organism evidence="2 3">
    <name type="scientific">Phocaeicola barnesiae</name>
    <dbReference type="NCBI Taxonomy" id="376804"/>
    <lineage>
        <taxon>Bacteria</taxon>
        <taxon>Pseudomonadati</taxon>
        <taxon>Bacteroidota</taxon>
        <taxon>Bacteroidia</taxon>
        <taxon>Bacteroidales</taxon>
        <taxon>Bacteroidaceae</taxon>
        <taxon>Phocaeicola</taxon>
    </lineage>
</organism>
<dbReference type="EMBL" id="JANRHJ010000005">
    <property type="protein sequence ID" value="MCR8873428.1"/>
    <property type="molecule type" value="Genomic_DNA"/>
</dbReference>
<feature type="transmembrane region" description="Helical" evidence="1">
    <location>
        <begin position="147"/>
        <end position="167"/>
    </location>
</feature>
<dbReference type="Proteomes" id="UP001204579">
    <property type="component" value="Unassembled WGS sequence"/>
</dbReference>
<keyword evidence="1" id="KW-0472">Membrane</keyword>
<keyword evidence="1" id="KW-0812">Transmembrane</keyword>
<feature type="transmembrane region" description="Helical" evidence="1">
    <location>
        <begin position="187"/>
        <end position="206"/>
    </location>
</feature>
<evidence type="ECO:0000313" key="3">
    <source>
        <dbReference type="Proteomes" id="UP001204579"/>
    </source>
</evidence>
<accession>A0AAW5N6G7</accession>
<gene>
    <name evidence="2" type="ORF">NW209_05250</name>
</gene>
<keyword evidence="3" id="KW-1185">Reference proteome</keyword>
<name>A0AAW5N6G7_9BACT</name>
<dbReference type="AlphaFoldDB" id="A0AAW5N6G7"/>
<dbReference type="RefSeq" id="WP_258335557.1">
    <property type="nucleotide sequence ID" value="NZ_JANRHJ010000005.1"/>
</dbReference>
<evidence type="ECO:0000256" key="1">
    <source>
        <dbReference type="SAM" id="Phobius"/>
    </source>
</evidence>
<evidence type="ECO:0000313" key="2">
    <source>
        <dbReference type="EMBL" id="MCR8873428.1"/>
    </source>
</evidence>
<reference evidence="2 3" key="1">
    <citation type="submission" date="2022-08" db="EMBL/GenBank/DDBJ databases">
        <authorList>
            <person name="Zeman M."/>
            <person name="Kubasova T."/>
        </authorList>
    </citation>
    <scope>NUCLEOTIDE SEQUENCE [LARGE SCALE GENOMIC DNA]</scope>
    <source>
        <strain evidence="2 3">ET62</strain>
    </source>
</reference>
<dbReference type="Pfam" id="PF11188">
    <property type="entry name" value="DUF2975"/>
    <property type="match status" value="1"/>
</dbReference>